<gene>
    <name evidence="2" type="ORF">PLEPLA_LOCUS21087</name>
</gene>
<accession>A0A9N7UIZ0</accession>
<dbReference type="EMBL" id="CADEAL010001502">
    <property type="protein sequence ID" value="CAB1432999.1"/>
    <property type="molecule type" value="Genomic_DNA"/>
</dbReference>
<feature type="region of interest" description="Disordered" evidence="1">
    <location>
        <begin position="99"/>
        <end position="118"/>
    </location>
</feature>
<protein>
    <submittedName>
        <fullName evidence="2">Uncharacterized protein</fullName>
    </submittedName>
</protein>
<proteinExistence type="predicted"/>
<organism evidence="2 3">
    <name type="scientific">Pleuronectes platessa</name>
    <name type="common">European plaice</name>
    <dbReference type="NCBI Taxonomy" id="8262"/>
    <lineage>
        <taxon>Eukaryota</taxon>
        <taxon>Metazoa</taxon>
        <taxon>Chordata</taxon>
        <taxon>Craniata</taxon>
        <taxon>Vertebrata</taxon>
        <taxon>Euteleostomi</taxon>
        <taxon>Actinopterygii</taxon>
        <taxon>Neopterygii</taxon>
        <taxon>Teleostei</taxon>
        <taxon>Neoteleostei</taxon>
        <taxon>Acanthomorphata</taxon>
        <taxon>Carangaria</taxon>
        <taxon>Pleuronectiformes</taxon>
        <taxon>Pleuronectoidei</taxon>
        <taxon>Pleuronectidae</taxon>
        <taxon>Pleuronectes</taxon>
    </lineage>
</organism>
<evidence type="ECO:0000256" key="1">
    <source>
        <dbReference type="SAM" id="MobiDB-lite"/>
    </source>
</evidence>
<reference evidence="2" key="1">
    <citation type="submission" date="2020-03" db="EMBL/GenBank/DDBJ databases">
        <authorList>
            <person name="Weist P."/>
        </authorList>
    </citation>
    <scope>NUCLEOTIDE SEQUENCE</scope>
</reference>
<evidence type="ECO:0000313" key="3">
    <source>
        <dbReference type="Proteomes" id="UP001153269"/>
    </source>
</evidence>
<name>A0A9N7UIZ0_PLEPL</name>
<sequence length="118" mass="12701">MEASDRVIMTSEYPRGARVNRGRGKKDTFDISSRHSPCQWKQLSVTGSSDSDTPIEETFKWPHKQGAAAASFNSVEGCCCCASSSSHCSHFGAALGSWGSRSQAHRGLGGRGTQYKSI</sequence>
<dbReference type="AlphaFoldDB" id="A0A9N7UIZ0"/>
<evidence type="ECO:0000313" key="2">
    <source>
        <dbReference type="EMBL" id="CAB1432999.1"/>
    </source>
</evidence>
<comment type="caution">
    <text evidence="2">The sequence shown here is derived from an EMBL/GenBank/DDBJ whole genome shotgun (WGS) entry which is preliminary data.</text>
</comment>
<dbReference type="Proteomes" id="UP001153269">
    <property type="component" value="Unassembled WGS sequence"/>
</dbReference>
<keyword evidence="3" id="KW-1185">Reference proteome</keyword>